<keyword evidence="4" id="KW-1185">Reference proteome</keyword>
<reference evidence="3 4" key="1">
    <citation type="submission" date="2019-03" db="EMBL/GenBank/DDBJ databases">
        <title>Draft genome sequences of novel Actinobacteria.</title>
        <authorList>
            <person name="Sahin N."/>
            <person name="Ay H."/>
            <person name="Saygin H."/>
        </authorList>
    </citation>
    <scope>NUCLEOTIDE SEQUENCE [LARGE SCALE GENOMIC DNA]</scope>
    <source>
        <strain evidence="3 4">JCM 13523</strain>
    </source>
</reference>
<dbReference type="Proteomes" id="UP000295124">
    <property type="component" value="Unassembled WGS sequence"/>
</dbReference>
<dbReference type="Pfam" id="PF04230">
    <property type="entry name" value="PS_pyruv_trans"/>
    <property type="match status" value="1"/>
</dbReference>
<feature type="compositionally biased region" description="Low complexity" evidence="1">
    <location>
        <begin position="1"/>
        <end position="14"/>
    </location>
</feature>
<evidence type="ECO:0000313" key="4">
    <source>
        <dbReference type="Proteomes" id="UP000295124"/>
    </source>
</evidence>
<dbReference type="PANTHER" id="PTHR36836">
    <property type="entry name" value="COLANIC ACID BIOSYNTHESIS PROTEIN WCAK"/>
    <property type="match status" value="1"/>
</dbReference>
<name>A0A4R4ZQW2_9ACTN</name>
<accession>A0A4R4ZQW2</accession>
<protein>
    <recommendedName>
        <fullName evidence="2">Polysaccharide pyruvyl transferase domain-containing protein</fullName>
    </recommendedName>
</protein>
<gene>
    <name evidence="3" type="ORF">E1263_09830</name>
</gene>
<dbReference type="PANTHER" id="PTHR36836:SF1">
    <property type="entry name" value="COLANIC ACID BIOSYNTHESIS PROTEIN WCAK"/>
    <property type="match status" value="1"/>
</dbReference>
<proteinExistence type="predicted"/>
<evidence type="ECO:0000313" key="3">
    <source>
        <dbReference type="EMBL" id="TDD60740.1"/>
    </source>
</evidence>
<organism evidence="3 4">
    <name type="scientific">Kribbella antibiotica</name>
    <dbReference type="NCBI Taxonomy" id="190195"/>
    <lineage>
        <taxon>Bacteria</taxon>
        <taxon>Bacillati</taxon>
        <taxon>Actinomycetota</taxon>
        <taxon>Actinomycetes</taxon>
        <taxon>Propionibacteriales</taxon>
        <taxon>Kribbellaceae</taxon>
        <taxon>Kribbella</taxon>
    </lineage>
</organism>
<feature type="region of interest" description="Disordered" evidence="1">
    <location>
        <begin position="1"/>
        <end position="24"/>
    </location>
</feature>
<dbReference type="EMBL" id="SMKX01000021">
    <property type="protein sequence ID" value="TDD60740.1"/>
    <property type="molecule type" value="Genomic_DNA"/>
</dbReference>
<dbReference type="OrthoDB" id="3358948at2"/>
<comment type="caution">
    <text evidence="3">The sequence shown here is derived from an EMBL/GenBank/DDBJ whole genome shotgun (WGS) entry which is preliminary data.</text>
</comment>
<evidence type="ECO:0000259" key="2">
    <source>
        <dbReference type="Pfam" id="PF04230"/>
    </source>
</evidence>
<dbReference type="InterPro" id="IPR007345">
    <property type="entry name" value="Polysacch_pyruvyl_Trfase"/>
</dbReference>
<dbReference type="AlphaFoldDB" id="A0A4R4ZQW2"/>
<evidence type="ECO:0000256" key="1">
    <source>
        <dbReference type="SAM" id="MobiDB-lite"/>
    </source>
</evidence>
<feature type="domain" description="Polysaccharide pyruvyl transferase" evidence="2">
    <location>
        <begin position="42"/>
        <end position="351"/>
    </location>
</feature>
<sequence>MSGRSRSSTSVPSTACRSRRSSPDLKGADVRIGLFGRLGSGNIGNDATLEAVLAYLKAERPDAVLDSLCSGPKRVTDRYGVPAAQLGWLDGKQPPTGPKPVRLALTLGRLVLGSLIDTWQITSWVRRHDVVIVPGMGVLESTLPQRPWELPWGQFVMSLAGKVFGVKVAFVSVGANVVRQRATGWLLAKSAKLAYYRSFRDEQSLGAAQKMRMAGPSDHVYPDLVFALPSLPATQGDSIGVGVMAYSGGTEDRADAERIQETYTAAMTLFVERLLADGRRVRLLIGDEADEPVALDVLSRVQSSRVVYESFTSADELMNQLGTVDSVIGTRFHTVLFGLKLGKPTIAIGYGRKHLALMEHFGVEEWFQEIRDLDADRLYTQFVALQGERAQVVRTIDEHLQLVREQLDAQFAELSAVLFGGRS</sequence>